<keyword evidence="3 6" id="KW-0812">Transmembrane</keyword>
<feature type="transmembrane region" description="Helical" evidence="6">
    <location>
        <begin position="218"/>
        <end position="239"/>
    </location>
</feature>
<name>A0A4R6RP78_9BURK</name>
<dbReference type="InterPro" id="IPR022791">
    <property type="entry name" value="L-PG_synthase/AglD"/>
</dbReference>
<dbReference type="Proteomes" id="UP000294593">
    <property type="component" value="Unassembled WGS sequence"/>
</dbReference>
<dbReference type="PANTHER" id="PTHR39087">
    <property type="entry name" value="UPF0104 MEMBRANE PROTEIN MJ1595"/>
    <property type="match status" value="1"/>
</dbReference>
<feature type="transmembrane region" description="Helical" evidence="6">
    <location>
        <begin position="21"/>
        <end position="38"/>
    </location>
</feature>
<dbReference type="NCBIfam" id="TIGR00374">
    <property type="entry name" value="flippase-like domain"/>
    <property type="match status" value="1"/>
</dbReference>
<keyword evidence="5 6" id="KW-0472">Membrane</keyword>
<keyword evidence="8" id="KW-1185">Reference proteome</keyword>
<evidence type="ECO:0000256" key="6">
    <source>
        <dbReference type="SAM" id="Phobius"/>
    </source>
</evidence>
<comment type="subcellular location">
    <subcellularLocation>
        <location evidence="1">Cell membrane</location>
        <topology evidence="1">Multi-pass membrane protein</topology>
    </subcellularLocation>
</comment>
<keyword evidence="4 6" id="KW-1133">Transmembrane helix</keyword>
<dbReference type="AlphaFoldDB" id="A0A4R6RP78"/>
<feature type="transmembrane region" description="Helical" evidence="6">
    <location>
        <begin position="90"/>
        <end position="108"/>
    </location>
</feature>
<feature type="transmembrane region" description="Helical" evidence="6">
    <location>
        <begin position="136"/>
        <end position="153"/>
    </location>
</feature>
<feature type="transmembrane region" description="Helical" evidence="6">
    <location>
        <begin position="50"/>
        <end position="70"/>
    </location>
</feature>
<sequence>MSEQALPDSVAPPASPLWRRTLVYGVFAVFAVWCAMAFRKDIAQIDLRPVAEGWLLVLAAGALSLFNYALRVVRWQMYLRRLGHTLPWRFVSLTFMAGFAFTLSPGKLGEMVRARYYQPHGIPLASVTGAFFIERLLDLVVMILLAVVVLAELQAYRQFLWVAVGLVGGLLASVALVPWASVAEQGARRDAAGLVKWVAPVARMLASARMFLSPSILLTGMLLGLAAWGAEAVGLKLISDILSPDKLTVPGAMGIYAIAIIVGALSFLPGGLGSTEAVMAALLYAHGFSTPQAILLTLICRVLTLWLAVLIGWACVWLLRHERA</sequence>
<dbReference type="PANTHER" id="PTHR39087:SF2">
    <property type="entry name" value="UPF0104 MEMBRANE PROTEIN MJ1595"/>
    <property type="match status" value="1"/>
</dbReference>
<proteinExistence type="predicted"/>
<organism evidence="7 8">
    <name type="scientific">Aquabacterium commune</name>
    <dbReference type="NCBI Taxonomy" id="70586"/>
    <lineage>
        <taxon>Bacteria</taxon>
        <taxon>Pseudomonadati</taxon>
        <taxon>Pseudomonadota</taxon>
        <taxon>Betaproteobacteria</taxon>
        <taxon>Burkholderiales</taxon>
        <taxon>Aquabacterium</taxon>
    </lineage>
</organism>
<accession>A0A4R6RP78</accession>
<dbReference type="OrthoDB" id="9799911at2"/>
<feature type="transmembrane region" description="Helical" evidence="6">
    <location>
        <begin position="251"/>
        <end position="273"/>
    </location>
</feature>
<gene>
    <name evidence="7" type="ORF">EV672_101713</name>
</gene>
<evidence type="ECO:0000313" key="8">
    <source>
        <dbReference type="Proteomes" id="UP000294593"/>
    </source>
</evidence>
<dbReference type="EMBL" id="SNXW01000001">
    <property type="protein sequence ID" value="TDP88561.1"/>
    <property type="molecule type" value="Genomic_DNA"/>
</dbReference>
<protein>
    <submittedName>
        <fullName evidence="7">Uncharacterized protein (TIRG00374 family)</fullName>
    </submittedName>
</protein>
<evidence type="ECO:0000256" key="3">
    <source>
        <dbReference type="ARBA" id="ARBA00022692"/>
    </source>
</evidence>
<dbReference type="RefSeq" id="WP_133606254.1">
    <property type="nucleotide sequence ID" value="NZ_JBASTO010000186.1"/>
</dbReference>
<keyword evidence="2" id="KW-1003">Cell membrane</keyword>
<evidence type="ECO:0000256" key="4">
    <source>
        <dbReference type="ARBA" id="ARBA00022989"/>
    </source>
</evidence>
<dbReference type="GO" id="GO:0005886">
    <property type="term" value="C:plasma membrane"/>
    <property type="evidence" value="ECO:0007669"/>
    <property type="project" value="UniProtKB-SubCell"/>
</dbReference>
<reference evidence="7 8" key="1">
    <citation type="submission" date="2019-03" db="EMBL/GenBank/DDBJ databases">
        <title>Genomic Encyclopedia of Type Strains, Phase IV (KMG-IV): sequencing the most valuable type-strain genomes for metagenomic binning, comparative biology and taxonomic classification.</title>
        <authorList>
            <person name="Goeker M."/>
        </authorList>
    </citation>
    <scope>NUCLEOTIDE SEQUENCE [LARGE SCALE GENOMIC DNA]</scope>
    <source>
        <strain evidence="7 8">DSM 11901</strain>
    </source>
</reference>
<evidence type="ECO:0000313" key="7">
    <source>
        <dbReference type="EMBL" id="TDP88561.1"/>
    </source>
</evidence>
<evidence type="ECO:0000256" key="5">
    <source>
        <dbReference type="ARBA" id="ARBA00023136"/>
    </source>
</evidence>
<evidence type="ECO:0000256" key="2">
    <source>
        <dbReference type="ARBA" id="ARBA00022475"/>
    </source>
</evidence>
<dbReference type="Pfam" id="PF03706">
    <property type="entry name" value="LPG_synthase_TM"/>
    <property type="match status" value="1"/>
</dbReference>
<comment type="caution">
    <text evidence="7">The sequence shown here is derived from an EMBL/GenBank/DDBJ whole genome shotgun (WGS) entry which is preliminary data.</text>
</comment>
<evidence type="ECO:0000256" key="1">
    <source>
        <dbReference type="ARBA" id="ARBA00004651"/>
    </source>
</evidence>
<feature type="transmembrane region" description="Helical" evidence="6">
    <location>
        <begin position="293"/>
        <end position="319"/>
    </location>
</feature>
<feature type="transmembrane region" description="Helical" evidence="6">
    <location>
        <begin position="159"/>
        <end position="182"/>
    </location>
</feature>